<keyword evidence="2" id="KW-0472">Membrane</keyword>
<protein>
    <submittedName>
        <fullName evidence="3">Uncharacterized protein</fullName>
    </submittedName>
</protein>
<evidence type="ECO:0000256" key="2">
    <source>
        <dbReference type="SAM" id="Phobius"/>
    </source>
</evidence>
<feature type="transmembrane region" description="Helical" evidence="2">
    <location>
        <begin position="26"/>
        <end position="48"/>
    </location>
</feature>
<sequence>MSHSAEPSDSPKPVVKDKNPHNYRKVGYSLIVISVSLVLIGLLILFIGDNYHFSGDIMAKQEIDSMTPKAGYDIVAFDYTQPIGAKLQLLGHTSTLDDAKKLRAQHTPDYNGQKGQVLIFDTSIANNTQSISLAEVYAMTPTSGYNVVSFNTMMPVGARLSPQTLDAVLGAAVNDSARYSSANVDKQIEILTFTSSFEDNLQQILGSKYDPMMATENINQIKLTPAKLIPPPPAPVVPANVTVVTPIPQNVTSATTLVNSTISTNATEKLAISTSMNQTNSTSEKSGMPTNNADHVTIADHASVSSNHTSVNSTKTVSLSENVTVTSSPK</sequence>
<evidence type="ECO:0000256" key="1">
    <source>
        <dbReference type="SAM" id="MobiDB-lite"/>
    </source>
</evidence>
<evidence type="ECO:0000313" key="4">
    <source>
        <dbReference type="Proteomes" id="UP000196239"/>
    </source>
</evidence>
<proteinExistence type="predicted"/>
<feature type="compositionally biased region" description="Low complexity" evidence="1">
    <location>
        <begin position="303"/>
        <end position="318"/>
    </location>
</feature>
<dbReference type="Proteomes" id="UP000196239">
    <property type="component" value="Chromosome 1"/>
</dbReference>
<keyword evidence="4" id="KW-1185">Reference proteome</keyword>
<evidence type="ECO:0000313" key="3">
    <source>
        <dbReference type="EMBL" id="CUR51664.1"/>
    </source>
</evidence>
<reference evidence="4" key="1">
    <citation type="submission" date="2015-10" db="EMBL/GenBank/DDBJ databases">
        <authorList>
            <person name="Lehtovirta-Morley L.E."/>
            <person name="Vieille C."/>
        </authorList>
    </citation>
    <scope>NUCLEOTIDE SEQUENCE [LARGE SCALE GENOMIC DNA]</scope>
</reference>
<gene>
    <name evidence="3" type="ORF">NDEV_0899</name>
</gene>
<keyword evidence="2" id="KW-0812">Transmembrane</keyword>
<dbReference type="EMBL" id="LN890280">
    <property type="protein sequence ID" value="CUR51664.1"/>
    <property type="molecule type" value="Genomic_DNA"/>
</dbReference>
<name>A0A128A2R8_9ARCH</name>
<dbReference type="AlphaFoldDB" id="A0A128A2R8"/>
<accession>A0A128A2R8</accession>
<feature type="compositionally biased region" description="Polar residues" evidence="1">
    <location>
        <begin position="319"/>
        <end position="330"/>
    </location>
</feature>
<keyword evidence="2" id="KW-1133">Transmembrane helix</keyword>
<organism evidence="3 4">
    <name type="scientific">Nitrosotalea devaniterrae</name>
    <dbReference type="NCBI Taxonomy" id="1078905"/>
    <lineage>
        <taxon>Archaea</taxon>
        <taxon>Nitrososphaerota</taxon>
        <taxon>Nitrososphaeria</taxon>
        <taxon>Nitrosotaleales</taxon>
        <taxon>Nitrosotaleaceae</taxon>
        <taxon>Nitrosotalea</taxon>
    </lineage>
</organism>
<feature type="region of interest" description="Disordered" evidence="1">
    <location>
        <begin position="302"/>
        <end position="330"/>
    </location>
</feature>
<dbReference type="KEGG" id="ndv:NDEV_0899"/>